<evidence type="ECO:0000256" key="1">
    <source>
        <dbReference type="ARBA" id="ARBA00004651"/>
    </source>
</evidence>
<feature type="compositionally biased region" description="Basic and acidic residues" evidence="8">
    <location>
        <begin position="1"/>
        <end position="27"/>
    </location>
</feature>
<dbReference type="CDD" id="cd06261">
    <property type="entry name" value="TM_PBP2"/>
    <property type="match status" value="1"/>
</dbReference>
<dbReference type="PANTHER" id="PTHR30193">
    <property type="entry name" value="ABC TRANSPORTER PERMEASE PROTEIN"/>
    <property type="match status" value="1"/>
</dbReference>
<dbReference type="PANTHER" id="PTHR30193:SF1">
    <property type="entry name" value="ABC TRANSPORTER PERMEASE PROTEIN YESP-RELATED"/>
    <property type="match status" value="1"/>
</dbReference>
<dbReference type="GO" id="GO:0005886">
    <property type="term" value="C:plasma membrane"/>
    <property type="evidence" value="ECO:0007669"/>
    <property type="project" value="UniProtKB-SubCell"/>
</dbReference>
<evidence type="ECO:0000256" key="7">
    <source>
        <dbReference type="RuleBase" id="RU363032"/>
    </source>
</evidence>
<evidence type="ECO:0000256" key="5">
    <source>
        <dbReference type="ARBA" id="ARBA00022989"/>
    </source>
</evidence>
<feature type="transmembrane region" description="Helical" evidence="7">
    <location>
        <begin position="115"/>
        <end position="136"/>
    </location>
</feature>
<evidence type="ECO:0000256" key="4">
    <source>
        <dbReference type="ARBA" id="ARBA00022692"/>
    </source>
</evidence>
<dbReference type="InterPro" id="IPR035906">
    <property type="entry name" value="MetI-like_sf"/>
</dbReference>
<keyword evidence="2 7" id="KW-0813">Transport</keyword>
<keyword evidence="5 7" id="KW-1133">Transmembrane helix</keyword>
<evidence type="ECO:0000256" key="8">
    <source>
        <dbReference type="SAM" id="MobiDB-lite"/>
    </source>
</evidence>
<dbReference type="AlphaFoldDB" id="A0A4Q7WX76"/>
<feature type="transmembrane region" description="Helical" evidence="7">
    <location>
        <begin position="197"/>
        <end position="220"/>
    </location>
</feature>
<gene>
    <name evidence="10" type="ORF">EV645_5156</name>
</gene>
<comment type="similarity">
    <text evidence="7">Belongs to the binding-protein-dependent transport system permease family.</text>
</comment>
<dbReference type="PROSITE" id="PS50928">
    <property type="entry name" value="ABC_TM1"/>
    <property type="match status" value="1"/>
</dbReference>
<keyword evidence="11" id="KW-1185">Reference proteome</keyword>
<dbReference type="GO" id="GO:0055085">
    <property type="term" value="P:transmembrane transport"/>
    <property type="evidence" value="ECO:0007669"/>
    <property type="project" value="InterPro"/>
</dbReference>
<name>A0A4Q7WX76_9ACTN</name>
<comment type="caution">
    <text evidence="10">The sequence shown here is derived from an EMBL/GenBank/DDBJ whole genome shotgun (WGS) entry which is preliminary data.</text>
</comment>
<accession>A0A4Q7WX76</accession>
<feature type="transmembrane region" description="Helical" evidence="7">
    <location>
        <begin position="148"/>
        <end position="166"/>
    </location>
</feature>
<comment type="subcellular location">
    <subcellularLocation>
        <location evidence="1 7">Cell membrane</location>
        <topology evidence="1 7">Multi-pass membrane protein</topology>
    </subcellularLocation>
</comment>
<dbReference type="InterPro" id="IPR000515">
    <property type="entry name" value="MetI-like"/>
</dbReference>
<proteinExistence type="inferred from homology"/>
<keyword evidence="3" id="KW-1003">Cell membrane</keyword>
<reference evidence="10 11" key="1">
    <citation type="journal article" date="2015" name="Stand. Genomic Sci.">
        <title>Genomic Encyclopedia of Bacterial and Archaeal Type Strains, Phase III: the genomes of soil and plant-associated and newly described type strains.</title>
        <authorList>
            <person name="Whitman W.B."/>
            <person name="Woyke T."/>
            <person name="Klenk H.P."/>
            <person name="Zhou Y."/>
            <person name="Lilburn T.G."/>
            <person name="Beck B.J."/>
            <person name="De Vos P."/>
            <person name="Vandamme P."/>
            <person name="Eisen J.A."/>
            <person name="Garrity G."/>
            <person name="Hugenholtz P."/>
            <person name="Kyrpides N.C."/>
        </authorList>
    </citation>
    <scope>NUCLEOTIDE SEQUENCE [LARGE SCALE GENOMIC DNA]</scope>
    <source>
        <strain evidence="10 11">VKM Ac-2540</strain>
    </source>
</reference>
<keyword evidence="6 7" id="KW-0472">Membrane</keyword>
<dbReference type="SUPFAM" id="SSF161098">
    <property type="entry name" value="MetI-like"/>
    <property type="match status" value="1"/>
</dbReference>
<keyword evidence="4 7" id="KW-0812">Transmembrane</keyword>
<evidence type="ECO:0000256" key="6">
    <source>
        <dbReference type="ARBA" id="ARBA00023136"/>
    </source>
</evidence>
<organism evidence="10 11">
    <name type="scientific">Kribbella rubisoli</name>
    <dbReference type="NCBI Taxonomy" id="3075929"/>
    <lineage>
        <taxon>Bacteria</taxon>
        <taxon>Bacillati</taxon>
        <taxon>Actinomycetota</taxon>
        <taxon>Actinomycetes</taxon>
        <taxon>Propionibacteriales</taxon>
        <taxon>Kribbellaceae</taxon>
        <taxon>Kribbella</taxon>
    </lineage>
</organism>
<dbReference type="Pfam" id="PF00528">
    <property type="entry name" value="BPD_transp_1"/>
    <property type="match status" value="1"/>
</dbReference>
<feature type="transmembrane region" description="Helical" evidence="7">
    <location>
        <begin position="247"/>
        <end position="269"/>
    </location>
</feature>
<dbReference type="Proteomes" id="UP000292027">
    <property type="component" value="Unassembled WGS sequence"/>
</dbReference>
<sequence>MAEGVRRAADRFRPDRGEHRLRQDQAGRGRAGVRRPGRKDSRSVMARLRQSLPAYLFLLPWLIGVLGLTIGPMLLSLYYSFTDYALLNTPEWTGLHNYTALFQDPRYLHSLRVTFIYVGVSVPLEMAFALAVAVLLNRGLKGLAVYRALYYVPSLLGGSVAIALLWQQIFGSDGLLNDILGVFGIHGRGWISEPGTALWTLIVLRVWQFGAPMVIFLAGLRQIPDDVLEAAEVDGAGRWQRFWRVTLPLLSPVVFFNLVLQIIGAFQAFTPAFVISGGKGGPSDSTLFYTLYLYQQAFGNFRMGYAAAMAWVLLLIIAVFTGLNFVLGRTWVFYGDEGVRR</sequence>
<evidence type="ECO:0000313" key="10">
    <source>
        <dbReference type="EMBL" id="RZU14285.1"/>
    </source>
</evidence>
<dbReference type="InterPro" id="IPR051393">
    <property type="entry name" value="ABC_transporter_permease"/>
</dbReference>
<feature type="transmembrane region" description="Helical" evidence="7">
    <location>
        <begin position="55"/>
        <end position="81"/>
    </location>
</feature>
<dbReference type="EMBL" id="SHKR01000013">
    <property type="protein sequence ID" value="RZU14285.1"/>
    <property type="molecule type" value="Genomic_DNA"/>
</dbReference>
<protein>
    <submittedName>
        <fullName evidence="10">Carbohydrate ABC transporter membrane protein 1 (CUT1 family)</fullName>
    </submittedName>
</protein>
<dbReference type="SUPFAM" id="SSF160964">
    <property type="entry name" value="MalF N-terminal region-like"/>
    <property type="match status" value="1"/>
</dbReference>
<feature type="domain" description="ABC transmembrane type-1" evidence="9">
    <location>
        <begin position="111"/>
        <end position="324"/>
    </location>
</feature>
<evidence type="ECO:0000256" key="3">
    <source>
        <dbReference type="ARBA" id="ARBA00022475"/>
    </source>
</evidence>
<feature type="region of interest" description="Disordered" evidence="8">
    <location>
        <begin position="1"/>
        <end position="42"/>
    </location>
</feature>
<evidence type="ECO:0000313" key="11">
    <source>
        <dbReference type="Proteomes" id="UP000292027"/>
    </source>
</evidence>
<dbReference type="Gene3D" id="1.10.3720.10">
    <property type="entry name" value="MetI-like"/>
    <property type="match status" value="1"/>
</dbReference>
<evidence type="ECO:0000259" key="9">
    <source>
        <dbReference type="PROSITE" id="PS50928"/>
    </source>
</evidence>
<evidence type="ECO:0000256" key="2">
    <source>
        <dbReference type="ARBA" id="ARBA00022448"/>
    </source>
</evidence>
<feature type="transmembrane region" description="Helical" evidence="7">
    <location>
        <begin position="303"/>
        <end position="327"/>
    </location>
</feature>